<evidence type="ECO:0000313" key="3">
    <source>
        <dbReference type="Proteomes" id="UP001162483"/>
    </source>
</evidence>
<name>A0ABN9GWB0_9NEOB</name>
<organism evidence="2 3">
    <name type="scientific">Staurois parvus</name>
    <dbReference type="NCBI Taxonomy" id="386267"/>
    <lineage>
        <taxon>Eukaryota</taxon>
        <taxon>Metazoa</taxon>
        <taxon>Chordata</taxon>
        <taxon>Craniata</taxon>
        <taxon>Vertebrata</taxon>
        <taxon>Euteleostomi</taxon>
        <taxon>Amphibia</taxon>
        <taxon>Batrachia</taxon>
        <taxon>Anura</taxon>
        <taxon>Neobatrachia</taxon>
        <taxon>Ranoidea</taxon>
        <taxon>Ranidae</taxon>
        <taxon>Staurois</taxon>
    </lineage>
</organism>
<accession>A0ABN9GWB0</accession>
<comment type="caution">
    <text evidence="2">The sequence shown here is derived from an EMBL/GenBank/DDBJ whole genome shotgun (WGS) entry which is preliminary data.</text>
</comment>
<feature type="region of interest" description="Disordered" evidence="1">
    <location>
        <begin position="14"/>
        <end position="36"/>
    </location>
</feature>
<evidence type="ECO:0000313" key="2">
    <source>
        <dbReference type="EMBL" id="CAI9612833.1"/>
    </source>
</evidence>
<protein>
    <submittedName>
        <fullName evidence="2">Uncharacterized protein</fullName>
    </submittedName>
</protein>
<dbReference type="Proteomes" id="UP001162483">
    <property type="component" value="Unassembled WGS sequence"/>
</dbReference>
<proteinExistence type="predicted"/>
<evidence type="ECO:0000256" key="1">
    <source>
        <dbReference type="SAM" id="MobiDB-lite"/>
    </source>
</evidence>
<dbReference type="EMBL" id="CATNWA010019369">
    <property type="protein sequence ID" value="CAI9612833.1"/>
    <property type="molecule type" value="Genomic_DNA"/>
</dbReference>
<reference evidence="2" key="1">
    <citation type="submission" date="2023-05" db="EMBL/GenBank/DDBJ databases">
        <authorList>
            <person name="Stuckert A."/>
        </authorList>
    </citation>
    <scope>NUCLEOTIDE SEQUENCE</scope>
</reference>
<keyword evidence="3" id="KW-1185">Reference proteome</keyword>
<gene>
    <name evidence="2" type="ORF">SPARVUS_LOCUS14779782</name>
</gene>
<sequence length="36" mass="3938">MRWKSGSLQALHGSIFGDMNRVNTRGRLTTHGAPGQ</sequence>